<organism evidence="2 3">
    <name type="scientific">Hibiscus sabdariffa</name>
    <name type="common">roselle</name>
    <dbReference type="NCBI Taxonomy" id="183260"/>
    <lineage>
        <taxon>Eukaryota</taxon>
        <taxon>Viridiplantae</taxon>
        <taxon>Streptophyta</taxon>
        <taxon>Embryophyta</taxon>
        <taxon>Tracheophyta</taxon>
        <taxon>Spermatophyta</taxon>
        <taxon>Magnoliopsida</taxon>
        <taxon>eudicotyledons</taxon>
        <taxon>Gunneridae</taxon>
        <taxon>Pentapetalae</taxon>
        <taxon>rosids</taxon>
        <taxon>malvids</taxon>
        <taxon>Malvales</taxon>
        <taxon>Malvaceae</taxon>
        <taxon>Malvoideae</taxon>
        <taxon>Hibiscus</taxon>
    </lineage>
</organism>
<dbReference type="EMBL" id="JBBPBM010000011">
    <property type="protein sequence ID" value="KAK8563888.1"/>
    <property type="molecule type" value="Genomic_DNA"/>
</dbReference>
<evidence type="ECO:0000256" key="1">
    <source>
        <dbReference type="SAM" id="MobiDB-lite"/>
    </source>
</evidence>
<comment type="caution">
    <text evidence="2">The sequence shown here is derived from an EMBL/GenBank/DDBJ whole genome shotgun (WGS) entry which is preliminary data.</text>
</comment>
<gene>
    <name evidence="2" type="ORF">V6N12_036023</name>
</gene>
<evidence type="ECO:0000313" key="2">
    <source>
        <dbReference type="EMBL" id="KAK8563888.1"/>
    </source>
</evidence>
<feature type="compositionally biased region" description="Acidic residues" evidence="1">
    <location>
        <begin position="126"/>
        <end position="135"/>
    </location>
</feature>
<evidence type="ECO:0000313" key="3">
    <source>
        <dbReference type="Proteomes" id="UP001472677"/>
    </source>
</evidence>
<sequence>MGLRIDNEFTFDVDQLSKNTLRVSVSRLFPTGCGPSSTGTAGALINVEDQQVMKRSHGEGDEVMDVGVGEIIGDSIDSIVDVNGDDMTCDEGDLKQGSGASSKPTSRDMLMGHSIGAQPAPSIPDLDVDIQEEDVQISTID</sequence>
<feature type="region of interest" description="Disordered" evidence="1">
    <location>
        <begin position="86"/>
        <end position="141"/>
    </location>
</feature>
<dbReference type="Proteomes" id="UP001472677">
    <property type="component" value="Unassembled WGS sequence"/>
</dbReference>
<keyword evidence="3" id="KW-1185">Reference proteome</keyword>
<name>A0ABR2EPE7_9ROSI</name>
<proteinExistence type="predicted"/>
<reference evidence="2 3" key="1">
    <citation type="journal article" date="2024" name="G3 (Bethesda)">
        <title>Genome assembly of Hibiscus sabdariffa L. provides insights into metabolisms of medicinal natural products.</title>
        <authorList>
            <person name="Kim T."/>
        </authorList>
    </citation>
    <scope>NUCLEOTIDE SEQUENCE [LARGE SCALE GENOMIC DNA]</scope>
    <source>
        <strain evidence="2">TK-2024</strain>
        <tissue evidence="2">Old leaves</tissue>
    </source>
</reference>
<protein>
    <submittedName>
        <fullName evidence="2">Uncharacterized protein</fullName>
    </submittedName>
</protein>
<accession>A0ABR2EPE7</accession>